<dbReference type="Proteomes" id="UP000824890">
    <property type="component" value="Unassembled WGS sequence"/>
</dbReference>
<accession>A0ABQ8BDN8</accession>
<comment type="caution">
    <text evidence="1">The sequence shown here is derived from an EMBL/GenBank/DDBJ whole genome shotgun (WGS) entry which is preliminary data.</text>
</comment>
<organism evidence="1 2">
    <name type="scientific">Brassica napus</name>
    <name type="common">Rape</name>
    <dbReference type="NCBI Taxonomy" id="3708"/>
    <lineage>
        <taxon>Eukaryota</taxon>
        <taxon>Viridiplantae</taxon>
        <taxon>Streptophyta</taxon>
        <taxon>Embryophyta</taxon>
        <taxon>Tracheophyta</taxon>
        <taxon>Spermatophyta</taxon>
        <taxon>Magnoliopsida</taxon>
        <taxon>eudicotyledons</taxon>
        <taxon>Gunneridae</taxon>
        <taxon>Pentapetalae</taxon>
        <taxon>rosids</taxon>
        <taxon>malvids</taxon>
        <taxon>Brassicales</taxon>
        <taxon>Brassicaceae</taxon>
        <taxon>Brassiceae</taxon>
        <taxon>Brassica</taxon>
    </lineage>
</organism>
<proteinExistence type="predicted"/>
<evidence type="ECO:0000313" key="1">
    <source>
        <dbReference type="EMBL" id="KAH0902922.1"/>
    </source>
</evidence>
<evidence type="ECO:0000313" key="2">
    <source>
        <dbReference type="Proteomes" id="UP000824890"/>
    </source>
</evidence>
<sequence>MSSLSFAVSTRTWDELGVNRPKTVKLSNGDCGIRGMDEITLFFIFSLHPLETHWEWFIGDDEIPQVLDLSRASLLLGDHVVGSQLWVCVRCFFFRCCRLSLEVPAAARNESRDSIRVSLVVSVLQSRALDCDSA</sequence>
<dbReference type="EMBL" id="JAGKQM010000011">
    <property type="protein sequence ID" value="KAH0902922.1"/>
    <property type="molecule type" value="Genomic_DNA"/>
</dbReference>
<name>A0ABQ8BDN8_BRANA</name>
<protein>
    <submittedName>
        <fullName evidence="1">Uncharacterized protein</fullName>
    </submittedName>
</protein>
<gene>
    <name evidence="1" type="ORF">HID58_042425</name>
</gene>
<keyword evidence="2" id="KW-1185">Reference proteome</keyword>
<reference evidence="1 2" key="1">
    <citation type="submission" date="2021-05" db="EMBL/GenBank/DDBJ databases">
        <title>Genome Assembly of Synthetic Allotetraploid Brassica napus Reveals Homoeologous Exchanges between Subgenomes.</title>
        <authorList>
            <person name="Davis J.T."/>
        </authorList>
    </citation>
    <scope>NUCLEOTIDE SEQUENCE [LARGE SCALE GENOMIC DNA]</scope>
    <source>
        <strain evidence="2">cv. Da-Ae</strain>
        <tissue evidence="1">Seedling</tissue>
    </source>
</reference>